<protein>
    <submittedName>
        <fullName evidence="5">Uncharacterized protein</fullName>
    </submittedName>
</protein>
<keyword evidence="4" id="KW-0472">Membrane</keyword>
<dbReference type="OrthoDB" id="3687641at2759"/>
<evidence type="ECO:0000313" key="6">
    <source>
        <dbReference type="Proteomes" id="UP000053477"/>
    </source>
</evidence>
<sequence length="190" mass="21449">MPSVAAKVIGVALVVSLAIVSTLRLLPALYPTPKSFPNYQVQRPTTLGSPIWDMDLGPNVRMLVENTLRYQINTDEGAHEWERLVPSDGGVVYPPSHSNSTKYTISMFHQLRCLNVVRLELTRPSRFSNITAPNERQVKHCLNYLRQMALCRSDPDLENPTSPTSVDIVRARTCKDWRTVYERQAEGARA</sequence>
<comment type="similarity">
    <text evidence="3">Belongs to the ustYa family.</text>
</comment>
<reference evidence="5 6" key="1">
    <citation type="submission" date="2015-04" db="EMBL/GenBank/DDBJ databases">
        <title>Complete genome sequence of Schizopora paradoxa KUC8140, a cosmopolitan wood degrader in East Asia.</title>
        <authorList>
            <consortium name="DOE Joint Genome Institute"/>
            <person name="Min B."/>
            <person name="Park H."/>
            <person name="Jang Y."/>
            <person name="Kim J.-J."/>
            <person name="Kim K.H."/>
            <person name="Pangilinan J."/>
            <person name="Lipzen A."/>
            <person name="Riley R."/>
            <person name="Grigoriev I.V."/>
            <person name="Spatafora J.W."/>
            <person name="Choi I.-G."/>
        </authorList>
    </citation>
    <scope>NUCLEOTIDE SEQUENCE [LARGE SCALE GENOMIC DNA]</scope>
    <source>
        <strain evidence="5 6">KUC8140</strain>
    </source>
</reference>
<name>A0A0H2R980_9AGAM</name>
<evidence type="ECO:0000256" key="4">
    <source>
        <dbReference type="SAM" id="Phobius"/>
    </source>
</evidence>
<dbReference type="PANTHER" id="PTHR33365:SF11">
    <property type="entry name" value="TAT PATHWAY SIGNAL SEQUENCE"/>
    <property type="match status" value="1"/>
</dbReference>
<dbReference type="EMBL" id="KQ086245">
    <property type="protein sequence ID" value="KLO06033.1"/>
    <property type="molecule type" value="Genomic_DNA"/>
</dbReference>
<dbReference type="Proteomes" id="UP000053477">
    <property type="component" value="Unassembled WGS sequence"/>
</dbReference>
<evidence type="ECO:0000256" key="2">
    <source>
        <dbReference type="ARBA" id="ARBA00023002"/>
    </source>
</evidence>
<gene>
    <name evidence="5" type="ORF">SCHPADRAFT_910615</name>
</gene>
<comment type="pathway">
    <text evidence="1">Mycotoxin biosynthesis.</text>
</comment>
<keyword evidence="4" id="KW-1133">Transmembrane helix</keyword>
<dbReference type="STRING" id="27342.A0A0H2R980"/>
<accession>A0A0H2R980</accession>
<feature type="transmembrane region" description="Helical" evidence="4">
    <location>
        <begin position="6"/>
        <end position="26"/>
    </location>
</feature>
<evidence type="ECO:0000256" key="1">
    <source>
        <dbReference type="ARBA" id="ARBA00004685"/>
    </source>
</evidence>
<dbReference type="InParanoid" id="A0A0H2R980"/>
<dbReference type="AlphaFoldDB" id="A0A0H2R980"/>
<keyword evidence="2" id="KW-0560">Oxidoreductase</keyword>
<keyword evidence="4" id="KW-0812">Transmembrane</keyword>
<dbReference type="InterPro" id="IPR021765">
    <property type="entry name" value="UstYa-like"/>
</dbReference>
<organism evidence="5 6">
    <name type="scientific">Schizopora paradoxa</name>
    <dbReference type="NCBI Taxonomy" id="27342"/>
    <lineage>
        <taxon>Eukaryota</taxon>
        <taxon>Fungi</taxon>
        <taxon>Dikarya</taxon>
        <taxon>Basidiomycota</taxon>
        <taxon>Agaricomycotina</taxon>
        <taxon>Agaricomycetes</taxon>
        <taxon>Hymenochaetales</taxon>
        <taxon>Schizoporaceae</taxon>
        <taxon>Schizopora</taxon>
    </lineage>
</organism>
<dbReference type="GO" id="GO:0016491">
    <property type="term" value="F:oxidoreductase activity"/>
    <property type="evidence" value="ECO:0007669"/>
    <property type="project" value="UniProtKB-KW"/>
</dbReference>
<evidence type="ECO:0000313" key="5">
    <source>
        <dbReference type="EMBL" id="KLO06033.1"/>
    </source>
</evidence>
<dbReference type="GO" id="GO:0043386">
    <property type="term" value="P:mycotoxin biosynthetic process"/>
    <property type="evidence" value="ECO:0007669"/>
    <property type="project" value="InterPro"/>
</dbReference>
<evidence type="ECO:0000256" key="3">
    <source>
        <dbReference type="ARBA" id="ARBA00035112"/>
    </source>
</evidence>
<proteinExistence type="inferred from homology"/>
<dbReference type="PANTHER" id="PTHR33365">
    <property type="entry name" value="YALI0B05434P"/>
    <property type="match status" value="1"/>
</dbReference>
<dbReference type="Pfam" id="PF11807">
    <property type="entry name" value="UstYa"/>
    <property type="match status" value="1"/>
</dbReference>
<keyword evidence="6" id="KW-1185">Reference proteome</keyword>